<gene>
    <name evidence="1" type="ORF">PAXRUDRAFT_29162</name>
</gene>
<sequence>METILIECSEDNGMVCSVAIIDIDGGAATLYVLNGGTSLPTPNVGNFAYDFSTCTFQVFYSNGWIAIPISALDSGVSHPKGNKSSVSFTASALPFWMPFRRNVIQPRPCPFKNMEMLLSHFRGTYDPSNIRRSLSEDGIMQSAEGRKRKTVQVTEGAGDETTTTRFPKDVEMVKWHAGFETYLPFVGRRRKEGEEGLIVKDLAQRVSLERSGDSGLELCDSDPESFRVRDLVAEVELDDVLRRPGEHDPDVVEEAFARILVEINSRLGQSTLVVVWSLDPGLRLRFSKPSVALHCGDLGQRCHWLDGVLYSMQEPGSDPIEVHRTTTMEDFLDMANDPSVCGNFLDGKDLVPNPPTWTRPSFDSTTAWNQTIHLKFGKKSKEEEVTIEEAQPSFINSQTWTSQGWRLMTHSG</sequence>
<dbReference type="InParanoid" id="A0A0D0CTY1"/>
<organism evidence="1 2">
    <name type="scientific">Paxillus rubicundulus Ve08.2h10</name>
    <dbReference type="NCBI Taxonomy" id="930991"/>
    <lineage>
        <taxon>Eukaryota</taxon>
        <taxon>Fungi</taxon>
        <taxon>Dikarya</taxon>
        <taxon>Basidiomycota</taxon>
        <taxon>Agaricomycotina</taxon>
        <taxon>Agaricomycetes</taxon>
        <taxon>Agaricomycetidae</taxon>
        <taxon>Boletales</taxon>
        <taxon>Paxilineae</taxon>
        <taxon>Paxillaceae</taxon>
        <taxon>Paxillus</taxon>
    </lineage>
</organism>
<accession>A0A0D0CTY1</accession>
<feature type="non-terminal residue" evidence="1">
    <location>
        <position position="1"/>
    </location>
</feature>
<dbReference type="Proteomes" id="UP000054538">
    <property type="component" value="Unassembled WGS sequence"/>
</dbReference>
<dbReference type="HOGENOM" id="CLU_670078_0_0_1"/>
<dbReference type="AlphaFoldDB" id="A0A0D0CTY1"/>
<protein>
    <submittedName>
        <fullName evidence="1">Uncharacterized protein</fullName>
    </submittedName>
</protein>
<keyword evidence="2" id="KW-1185">Reference proteome</keyword>
<evidence type="ECO:0000313" key="2">
    <source>
        <dbReference type="Proteomes" id="UP000054538"/>
    </source>
</evidence>
<reference evidence="2" key="2">
    <citation type="submission" date="2015-01" db="EMBL/GenBank/DDBJ databases">
        <title>Evolutionary Origins and Diversification of the Mycorrhizal Mutualists.</title>
        <authorList>
            <consortium name="DOE Joint Genome Institute"/>
            <consortium name="Mycorrhizal Genomics Consortium"/>
            <person name="Kohler A."/>
            <person name="Kuo A."/>
            <person name="Nagy L.G."/>
            <person name="Floudas D."/>
            <person name="Copeland A."/>
            <person name="Barry K.W."/>
            <person name="Cichocki N."/>
            <person name="Veneault-Fourrey C."/>
            <person name="LaButti K."/>
            <person name="Lindquist E.A."/>
            <person name="Lipzen A."/>
            <person name="Lundell T."/>
            <person name="Morin E."/>
            <person name="Murat C."/>
            <person name="Riley R."/>
            <person name="Ohm R."/>
            <person name="Sun H."/>
            <person name="Tunlid A."/>
            <person name="Henrissat B."/>
            <person name="Grigoriev I.V."/>
            <person name="Hibbett D.S."/>
            <person name="Martin F."/>
        </authorList>
    </citation>
    <scope>NUCLEOTIDE SEQUENCE [LARGE SCALE GENOMIC DNA]</scope>
    <source>
        <strain evidence="2">Ve08.2h10</strain>
    </source>
</reference>
<dbReference type="OrthoDB" id="2685665at2759"/>
<reference evidence="1 2" key="1">
    <citation type="submission" date="2014-04" db="EMBL/GenBank/DDBJ databases">
        <authorList>
            <consortium name="DOE Joint Genome Institute"/>
            <person name="Kuo A."/>
            <person name="Kohler A."/>
            <person name="Jargeat P."/>
            <person name="Nagy L.G."/>
            <person name="Floudas D."/>
            <person name="Copeland A."/>
            <person name="Barry K.W."/>
            <person name="Cichocki N."/>
            <person name="Veneault-Fourrey C."/>
            <person name="LaButti K."/>
            <person name="Lindquist E.A."/>
            <person name="Lipzen A."/>
            <person name="Lundell T."/>
            <person name="Morin E."/>
            <person name="Murat C."/>
            <person name="Sun H."/>
            <person name="Tunlid A."/>
            <person name="Henrissat B."/>
            <person name="Grigoriev I.V."/>
            <person name="Hibbett D.S."/>
            <person name="Martin F."/>
            <person name="Nordberg H.P."/>
            <person name="Cantor M.N."/>
            <person name="Hua S.X."/>
        </authorList>
    </citation>
    <scope>NUCLEOTIDE SEQUENCE [LARGE SCALE GENOMIC DNA]</scope>
    <source>
        <strain evidence="1 2">Ve08.2h10</strain>
    </source>
</reference>
<name>A0A0D0CTY1_9AGAM</name>
<evidence type="ECO:0000313" key="1">
    <source>
        <dbReference type="EMBL" id="KIK74496.1"/>
    </source>
</evidence>
<dbReference type="EMBL" id="KN828807">
    <property type="protein sequence ID" value="KIK74496.1"/>
    <property type="molecule type" value="Genomic_DNA"/>
</dbReference>
<proteinExistence type="predicted"/>